<reference evidence="2 3" key="1">
    <citation type="submission" date="2024-01" db="EMBL/GenBank/DDBJ databases">
        <title>The genomes of 5 underutilized Papilionoideae crops provide insights into root nodulation and disease resistanc.</title>
        <authorList>
            <person name="Jiang F."/>
        </authorList>
    </citation>
    <scope>NUCLEOTIDE SEQUENCE [LARGE SCALE GENOMIC DNA]</scope>
    <source>
        <strain evidence="2">DUOXIRENSHENG_FW03</strain>
        <tissue evidence="2">Leaves</tissue>
    </source>
</reference>
<organism evidence="2 3">
    <name type="scientific">Psophocarpus tetragonolobus</name>
    <name type="common">Winged bean</name>
    <name type="synonym">Dolichos tetragonolobus</name>
    <dbReference type="NCBI Taxonomy" id="3891"/>
    <lineage>
        <taxon>Eukaryota</taxon>
        <taxon>Viridiplantae</taxon>
        <taxon>Streptophyta</taxon>
        <taxon>Embryophyta</taxon>
        <taxon>Tracheophyta</taxon>
        <taxon>Spermatophyta</taxon>
        <taxon>Magnoliopsida</taxon>
        <taxon>eudicotyledons</taxon>
        <taxon>Gunneridae</taxon>
        <taxon>Pentapetalae</taxon>
        <taxon>rosids</taxon>
        <taxon>fabids</taxon>
        <taxon>Fabales</taxon>
        <taxon>Fabaceae</taxon>
        <taxon>Papilionoideae</taxon>
        <taxon>50 kb inversion clade</taxon>
        <taxon>NPAAA clade</taxon>
        <taxon>indigoferoid/millettioid clade</taxon>
        <taxon>Phaseoleae</taxon>
        <taxon>Psophocarpus</taxon>
    </lineage>
</organism>
<dbReference type="AlphaFoldDB" id="A0AAN9SM78"/>
<accession>A0AAN9SM78</accession>
<evidence type="ECO:0000313" key="2">
    <source>
        <dbReference type="EMBL" id="KAK7400128.1"/>
    </source>
</evidence>
<gene>
    <name evidence="2" type="ORF">VNO78_11328</name>
</gene>
<name>A0AAN9SM78_PSOTE</name>
<keyword evidence="3" id="KW-1185">Reference proteome</keyword>
<feature type="region of interest" description="Disordered" evidence="1">
    <location>
        <begin position="60"/>
        <end position="84"/>
    </location>
</feature>
<protein>
    <submittedName>
        <fullName evidence="2">Uncharacterized protein</fullName>
    </submittedName>
</protein>
<proteinExistence type="predicted"/>
<sequence>MQMLLLYGDGQKHIAKAIAFHDQQPVQAEKSTTDAKVVMGTAPNDETKLQALEDDLIKKSRNDSSVDMGNGEVIQGEEAAGSAI</sequence>
<dbReference type="EMBL" id="JAYMYS010000003">
    <property type="protein sequence ID" value="KAK7400128.1"/>
    <property type="molecule type" value="Genomic_DNA"/>
</dbReference>
<comment type="caution">
    <text evidence="2">The sequence shown here is derived from an EMBL/GenBank/DDBJ whole genome shotgun (WGS) entry which is preliminary data.</text>
</comment>
<dbReference type="Proteomes" id="UP001386955">
    <property type="component" value="Unassembled WGS sequence"/>
</dbReference>
<evidence type="ECO:0000256" key="1">
    <source>
        <dbReference type="SAM" id="MobiDB-lite"/>
    </source>
</evidence>
<evidence type="ECO:0000313" key="3">
    <source>
        <dbReference type="Proteomes" id="UP001386955"/>
    </source>
</evidence>